<sequence length="137" mass="14901">MATYWTNFAKYGDPNGVSPPPRSVPTTHGGFGQTRHQPHQLRRRRCLQASSRAVLSHRLVQGGKVLLGKLLHLLQEDKASLRSALEDLRCVSQVSPCPDFLVLVSSLFQRPTVVTVTQPSTSSAPPLASSGRPRHGG</sequence>
<protein>
    <recommendedName>
        <fullName evidence="4">Carboxylesterase type B domain-containing protein</fullName>
    </recommendedName>
</protein>
<name>A0ABD0KUG1_9CAEN</name>
<organism evidence="2 3">
    <name type="scientific">Batillaria attramentaria</name>
    <dbReference type="NCBI Taxonomy" id="370345"/>
    <lineage>
        <taxon>Eukaryota</taxon>
        <taxon>Metazoa</taxon>
        <taxon>Spiralia</taxon>
        <taxon>Lophotrochozoa</taxon>
        <taxon>Mollusca</taxon>
        <taxon>Gastropoda</taxon>
        <taxon>Caenogastropoda</taxon>
        <taxon>Sorbeoconcha</taxon>
        <taxon>Cerithioidea</taxon>
        <taxon>Batillariidae</taxon>
        <taxon>Batillaria</taxon>
    </lineage>
</organism>
<accession>A0ABD0KUG1</accession>
<dbReference type="Proteomes" id="UP001519460">
    <property type="component" value="Unassembled WGS sequence"/>
</dbReference>
<feature type="region of interest" description="Disordered" evidence="1">
    <location>
        <begin position="13"/>
        <end position="41"/>
    </location>
</feature>
<evidence type="ECO:0000313" key="2">
    <source>
        <dbReference type="EMBL" id="KAK7490800.1"/>
    </source>
</evidence>
<comment type="caution">
    <text evidence="2">The sequence shown here is derived from an EMBL/GenBank/DDBJ whole genome shotgun (WGS) entry which is preliminary data.</text>
</comment>
<feature type="region of interest" description="Disordered" evidence="1">
    <location>
        <begin position="115"/>
        <end position="137"/>
    </location>
</feature>
<feature type="compositionally biased region" description="Low complexity" evidence="1">
    <location>
        <begin position="115"/>
        <end position="130"/>
    </location>
</feature>
<evidence type="ECO:0008006" key="4">
    <source>
        <dbReference type="Google" id="ProtNLM"/>
    </source>
</evidence>
<dbReference type="AlphaFoldDB" id="A0ABD0KUG1"/>
<keyword evidence="3" id="KW-1185">Reference proteome</keyword>
<evidence type="ECO:0000256" key="1">
    <source>
        <dbReference type="SAM" id="MobiDB-lite"/>
    </source>
</evidence>
<reference evidence="2 3" key="1">
    <citation type="journal article" date="2023" name="Sci. Data">
        <title>Genome assembly of the Korean intertidal mud-creeper Batillaria attramentaria.</title>
        <authorList>
            <person name="Patra A.K."/>
            <person name="Ho P.T."/>
            <person name="Jun S."/>
            <person name="Lee S.J."/>
            <person name="Kim Y."/>
            <person name="Won Y.J."/>
        </authorList>
    </citation>
    <scope>NUCLEOTIDE SEQUENCE [LARGE SCALE GENOMIC DNA]</scope>
    <source>
        <strain evidence="2">Wonlab-2016</strain>
    </source>
</reference>
<gene>
    <name evidence="2" type="ORF">BaRGS_00018029</name>
</gene>
<proteinExistence type="predicted"/>
<dbReference type="EMBL" id="JACVVK020000123">
    <property type="protein sequence ID" value="KAK7490800.1"/>
    <property type="molecule type" value="Genomic_DNA"/>
</dbReference>
<evidence type="ECO:0000313" key="3">
    <source>
        <dbReference type="Proteomes" id="UP001519460"/>
    </source>
</evidence>